<dbReference type="GO" id="GO:0009253">
    <property type="term" value="P:peptidoglycan catabolic process"/>
    <property type="evidence" value="ECO:0007669"/>
    <property type="project" value="InterPro"/>
</dbReference>
<dbReference type="InterPro" id="IPR002508">
    <property type="entry name" value="MurNAc-LAA_cat"/>
</dbReference>
<feature type="domain" description="MurNAc-LAA" evidence="3">
    <location>
        <begin position="36"/>
        <end position="274"/>
    </location>
</feature>
<proteinExistence type="predicted"/>
<dbReference type="SUPFAM" id="SSF53187">
    <property type="entry name" value="Zn-dependent exopeptidases"/>
    <property type="match status" value="1"/>
</dbReference>
<keyword evidence="2" id="KW-0732">Signal</keyword>
<evidence type="ECO:0000313" key="5">
    <source>
        <dbReference type="Proteomes" id="UP000178059"/>
    </source>
</evidence>
<dbReference type="GO" id="GO:0008745">
    <property type="term" value="F:N-acetylmuramoyl-L-alanine amidase activity"/>
    <property type="evidence" value="ECO:0007669"/>
    <property type="project" value="InterPro"/>
</dbReference>
<dbReference type="Gene3D" id="3.40.630.40">
    <property type="entry name" value="Zn-dependent exopeptidases"/>
    <property type="match status" value="1"/>
</dbReference>
<dbReference type="AlphaFoldDB" id="A0A1F6VHR8"/>
<dbReference type="STRING" id="1801743.A2824_00690"/>
<feature type="signal peptide" evidence="2">
    <location>
        <begin position="1"/>
        <end position="23"/>
    </location>
</feature>
<protein>
    <recommendedName>
        <fullName evidence="3">MurNAc-LAA domain-containing protein</fullName>
    </recommendedName>
</protein>
<dbReference type="Proteomes" id="UP000178059">
    <property type="component" value="Unassembled WGS sequence"/>
</dbReference>
<evidence type="ECO:0000256" key="2">
    <source>
        <dbReference type="SAM" id="SignalP"/>
    </source>
</evidence>
<name>A0A1F6VHR8_9BACT</name>
<dbReference type="Pfam" id="PF01520">
    <property type="entry name" value="Amidase_3"/>
    <property type="match status" value="1"/>
</dbReference>
<reference evidence="4 5" key="1">
    <citation type="journal article" date="2016" name="Nat. Commun.">
        <title>Thousands of microbial genomes shed light on interconnected biogeochemical processes in an aquifer system.</title>
        <authorList>
            <person name="Anantharaman K."/>
            <person name="Brown C.T."/>
            <person name="Hug L.A."/>
            <person name="Sharon I."/>
            <person name="Castelle C.J."/>
            <person name="Probst A.J."/>
            <person name="Thomas B.C."/>
            <person name="Singh A."/>
            <person name="Wilkins M.J."/>
            <person name="Karaoz U."/>
            <person name="Brodie E.L."/>
            <person name="Williams K.H."/>
            <person name="Hubbard S.S."/>
            <person name="Banfield J.F."/>
        </authorList>
    </citation>
    <scope>NUCLEOTIDE SEQUENCE [LARGE SCALE GENOMIC DNA]</scope>
</reference>
<feature type="chain" id="PRO_5009527247" description="MurNAc-LAA domain-containing protein" evidence="2">
    <location>
        <begin position="24"/>
        <end position="285"/>
    </location>
</feature>
<dbReference type="InterPro" id="IPR050695">
    <property type="entry name" value="N-acetylmuramoyl_amidase_3"/>
</dbReference>
<evidence type="ECO:0000313" key="4">
    <source>
        <dbReference type="EMBL" id="OGI69085.1"/>
    </source>
</evidence>
<dbReference type="GO" id="GO:0030288">
    <property type="term" value="C:outer membrane-bounded periplasmic space"/>
    <property type="evidence" value="ECO:0007669"/>
    <property type="project" value="TreeGrafter"/>
</dbReference>
<evidence type="ECO:0000256" key="1">
    <source>
        <dbReference type="ARBA" id="ARBA00022801"/>
    </source>
</evidence>
<gene>
    <name evidence="4" type="ORF">A2824_00690</name>
</gene>
<accession>A0A1F6VHR8</accession>
<keyword evidence="1" id="KW-0378">Hydrolase</keyword>
<organism evidence="4 5">
    <name type="scientific">Candidatus Nomurabacteria bacterium RIFCSPHIGHO2_01_FULL_42_16</name>
    <dbReference type="NCBI Taxonomy" id="1801743"/>
    <lineage>
        <taxon>Bacteria</taxon>
        <taxon>Candidatus Nomuraibacteriota</taxon>
    </lineage>
</organism>
<comment type="caution">
    <text evidence="4">The sequence shown here is derived from an EMBL/GenBank/DDBJ whole genome shotgun (WGS) entry which is preliminary data.</text>
</comment>
<evidence type="ECO:0000259" key="3">
    <source>
        <dbReference type="Pfam" id="PF01520"/>
    </source>
</evidence>
<sequence length="285" mass="33096">MIHKLFYILILLAVPVFSVSAHKTTPEFSLDGQYKILIVPGHDEESTGAVFRDTKEEDMNIKLGLFLANLFSASGGKKDPNWEVYITRDWDGYQEWLLDYLEANKENIADFQEIISQTVTDEHAFNVVHLDAQAEMRTRLYGINKWADENQIDAIIHIHFTDYPRKNPSQRGDYKGFAIYFPESQFKNSFKSFALGSFIFQELFKNYPVSDYLPESLGLVPEQKLIAVGPNNSLDVPAILIEYGYIYEIRFSAFWKRDAELRKMSQATYNGLKNYFRYLEFIAKK</sequence>
<dbReference type="PANTHER" id="PTHR30404:SF0">
    <property type="entry name" value="N-ACETYLMURAMOYL-L-ALANINE AMIDASE AMIC"/>
    <property type="match status" value="1"/>
</dbReference>
<dbReference type="EMBL" id="MFTT01000034">
    <property type="protein sequence ID" value="OGI69085.1"/>
    <property type="molecule type" value="Genomic_DNA"/>
</dbReference>
<dbReference type="PANTHER" id="PTHR30404">
    <property type="entry name" value="N-ACETYLMURAMOYL-L-ALANINE AMIDASE"/>
    <property type="match status" value="1"/>
</dbReference>